<reference evidence="1 2" key="1">
    <citation type="journal article" date="2023" name="Elife">
        <title>Identification of key yeast species and microbe-microbe interactions impacting larval growth of Drosophila in the wild.</title>
        <authorList>
            <person name="Mure A."/>
            <person name="Sugiura Y."/>
            <person name="Maeda R."/>
            <person name="Honda K."/>
            <person name="Sakurai N."/>
            <person name="Takahashi Y."/>
            <person name="Watada M."/>
            <person name="Katoh T."/>
            <person name="Gotoh A."/>
            <person name="Gotoh Y."/>
            <person name="Taniguchi I."/>
            <person name="Nakamura K."/>
            <person name="Hayashi T."/>
            <person name="Katayama T."/>
            <person name="Uemura T."/>
            <person name="Hattori Y."/>
        </authorList>
    </citation>
    <scope>NUCLEOTIDE SEQUENCE [LARGE SCALE GENOMIC DNA]</scope>
    <source>
        <strain evidence="1 2">SC-9</strain>
    </source>
</reference>
<proteinExistence type="predicted"/>
<name>A0AAV5QFH0_9ASCO</name>
<dbReference type="RefSeq" id="XP_064850155.1">
    <property type="nucleotide sequence ID" value="XM_064994083.1"/>
</dbReference>
<gene>
    <name evidence="1" type="ORF">DASC09_004800</name>
</gene>
<accession>A0AAV5QFH0</accession>
<dbReference type="EMBL" id="BTFZ01000001">
    <property type="protein sequence ID" value="GMM33155.1"/>
    <property type="molecule type" value="Genomic_DNA"/>
</dbReference>
<sequence length="288" mass="33332">MWRYNTRIYNSNITTRVLARSLQLTRNVSDSNGVRPGKRRMTPSQKKKQAAELARLSFTDIFDFLSHNTPEELHQQEDVDMDNVFQNPEIFKKLTFNQQNIVIEELDSYKLGEWPAIPQDAKRLMYYVSYGNWGPRESFKDPLSRNYVPEDIPFTLLSIKTASPTPSTPITKLKSVNLMSVTKERQKQFDNNVRKLDPASQAVVILGFLVSVLALIRDKFSDNVEAEDQCLIGDLVEEPESVEWINDLEKRLNKSEENVGEVAAAVKEITENPQPSSQNRKWYYLWLR</sequence>
<evidence type="ECO:0000313" key="1">
    <source>
        <dbReference type="EMBL" id="GMM33155.1"/>
    </source>
</evidence>
<organism evidence="1 2">
    <name type="scientific">Saccharomycopsis crataegensis</name>
    <dbReference type="NCBI Taxonomy" id="43959"/>
    <lineage>
        <taxon>Eukaryota</taxon>
        <taxon>Fungi</taxon>
        <taxon>Dikarya</taxon>
        <taxon>Ascomycota</taxon>
        <taxon>Saccharomycotina</taxon>
        <taxon>Saccharomycetes</taxon>
        <taxon>Saccharomycopsidaceae</taxon>
        <taxon>Saccharomycopsis</taxon>
    </lineage>
</organism>
<comment type="caution">
    <text evidence="1">The sequence shown here is derived from an EMBL/GenBank/DDBJ whole genome shotgun (WGS) entry which is preliminary data.</text>
</comment>
<keyword evidence="2" id="KW-1185">Reference proteome</keyword>
<protein>
    <recommendedName>
        <fullName evidence="3">Genetic interactor of prohibitin 7, mitochondrial</fullName>
    </recommendedName>
</protein>
<evidence type="ECO:0000313" key="2">
    <source>
        <dbReference type="Proteomes" id="UP001360560"/>
    </source>
</evidence>
<dbReference type="Proteomes" id="UP001360560">
    <property type="component" value="Unassembled WGS sequence"/>
</dbReference>
<evidence type="ECO:0008006" key="3">
    <source>
        <dbReference type="Google" id="ProtNLM"/>
    </source>
</evidence>
<dbReference type="GeneID" id="90071134"/>
<dbReference type="AlphaFoldDB" id="A0AAV5QFH0"/>